<evidence type="ECO:0000256" key="1">
    <source>
        <dbReference type="SAM" id="MobiDB-lite"/>
    </source>
</evidence>
<proteinExistence type="predicted"/>
<comment type="caution">
    <text evidence="2">The sequence shown here is derived from an EMBL/GenBank/DDBJ whole genome shotgun (WGS) entry which is preliminary data.</text>
</comment>
<dbReference type="EMBL" id="JAGKQM010000012">
    <property type="protein sequence ID" value="KAH0900070.1"/>
    <property type="molecule type" value="Genomic_DNA"/>
</dbReference>
<protein>
    <submittedName>
        <fullName evidence="2">Uncharacterized protein</fullName>
    </submittedName>
</protein>
<sequence length="361" mass="41244">EIVASTTITIESQFIVMATTSTTTKAKLDKTRSLGCKPEQPSSVSSEDGSDQKPEKPLPNYLKPTISSRPVKFLKKNNNSLEDNNQKLLHLWSTSIFFDFSFYFFSTCFPRGGTIVKSPHVAPKKSGLSSSSTSLKSKKEGHEDVTAKKAPEKEIALDTSSLSSTQEDEEKTLKVESDVQVGDDIEQDEDEEENIEVHVAVVHDYESEIVVAKAEEERLMNEDDSEEKEQQNNGELYEEVKKKIDEDDTSEKVDINTSLKEVESVQETTEEQEEVKEENEVNKEDKEKVEEEENEKVKLKKKNQEKETRAKFKRTLGRTKFWLLLELFKQSLTMKLLHLSDLYNTTTRNLTNSVIFSFEFD</sequence>
<feature type="compositionally biased region" description="Basic and acidic residues" evidence="1">
    <location>
        <begin position="137"/>
        <end position="156"/>
    </location>
</feature>
<feature type="compositionally biased region" description="Basic and acidic residues" evidence="1">
    <location>
        <begin position="238"/>
        <end position="254"/>
    </location>
</feature>
<gene>
    <name evidence="2" type="ORF">HID58_049638</name>
</gene>
<feature type="compositionally biased region" description="Basic and acidic residues" evidence="1">
    <location>
        <begin position="278"/>
        <end position="289"/>
    </location>
</feature>
<dbReference type="Proteomes" id="UP000824890">
    <property type="component" value="Unassembled WGS sequence"/>
</dbReference>
<reference evidence="2 3" key="1">
    <citation type="submission" date="2021-05" db="EMBL/GenBank/DDBJ databases">
        <title>Genome Assembly of Synthetic Allotetraploid Brassica napus Reveals Homoeologous Exchanges between Subgenomes.</title>
        <authorList>
            <person name="Davis J.T."/>
        </authorList>
    </citation>
    <scope>NUCLEOTIDE SEQUENCE [LARGE SCALE GENOMIC DNA]</scope>
    <source>
        <strain evidence="3">cv. Da-Ae</strain>
        <tissue evidence="2">Seedling</tissue>
    </source>
</reference>
<name>A0ABQ8B738_BRANA</name>
<feature type="region of interest" description="Disordered" evidence="1">
    <location>
        <begin position="119"/>
        <end position="193"/>
    </location>
</feature>
<feature type="compositionally biased region" description="Low complexity" evidence="1">
    <location>
        <begin position="124"/>
        <end position="135"/>
    </location>
</feature>
<keyword evidence="3" id="KW-1185">Reference proteome</keyword>
<feature type="non-terminal residue" evidence="2">
    <location>
        <position position="361"/>
    </location>
</feature>
<feature type="region of interest" description="Disordered" evidence="1">
    <location>
        <begin position="218"/>
        <end position="302"/>
    </location>
</feature>
<evidence type="ECO:0000313" key="2">
    <source>
        <dbReference type="EMBL" id="KAH0900070.1"/>
    </source>
</evidence>
<feature type="non-terminal residue" evidence="2">
    <location>
        <position position="1"/>
    </location>
</feature>
<organism evidence="2 3">
    <name type="scientific">Brassica napus</name>
    <name type="common">Rape</name>
    <dbReference type="NCBI Taxonomy" id="3708"/>
    <lineage>
        <taxon>Eukaryota</taxon>
        <taxon>Viridiplantae</taxon>
        <taxon>Streptophyta</taxon>
        <taxon>Embryophyta</taxon>
        <taxon>Tracheophyta</taxon>
        <taxon>Spermatophyta</taxon>
        <taxon>Magnoliopsida</taxon>
        <taxon>eudicotyledons</taxon>
        <taxon>Gunneridae</taxon>
        <taxon>Pentapetalae</taxon>
        <taxon>rosids</taxon>
        <taxon>malvids</taxon>
        <taxon>Brassicales</taxon>
        <taxon>Brassicaceae</taxon>
        <taxon>Brassiceae</taxon>
        <taxon>Brassica</taxon>
    </lineage>
</organism>
<feature type="region of interest" description="Disordered" evidence="1">
    <location>
        <begin position="27"/>
        <end position="64"/>
    </location>
</feature>
<feature type="compositionally biased region" description="Acidic residues" evidence="1">
    <location>
        <begin position="268"/>
        <end position="277"/>
    </location>
</feature>
<evidence type="ECO:0000313" key="3">
    <source>
        <dbReference type="Proteomes" id="UP000824890"/>
    </source>
</evidence>
<accession>A0ABQ8B738</accession>
<feature type="compositionally biased region" description="Acidic residues" evidence="1">
    <location>
        <begin position="181"/>
        <end position="193"/>
    </location>
</feature>